<dbReference type="Gene3D" id="3.40.50.300">
    <property type="entry name" value="P-loop containing nucleotide triphosphate hydrolases"/>
    <property type="match status" value="2"/>
</dbReference>
<dbReference type="RefSeq" id="WP_126017884.1">
    <property type="nucleotide sequence ID" value="NZ_CP034437.1"/>
</dbReference>
<dbReference type="EMBL" id="CP034437">
    <property type="protein sequence ID" value="AZN42186.1"/>
    <property type="molecule type" value="Genomic_DNA"/>
</dbReference>
<protein>
    <recommendedName>
        <fullName evidence="3">YhaN AAA domain-containing protein</fullName>
    </recommendedName>
</protein>
<keyword evidence="5" id="KW-1185">Reference proteome</keyword>
<dbReference type="PANTHER" id="PTHR41259">
    <property type="entry name" value="DOUBLE-STRAND BREAK REPAIR RAD50 ATPASE, PUTATIVE-RELATED"/>
    <property type="match status" value="1"/>
</dbReference>
<evidence type="ECO:0000256" key="1">
    <source>
        <dbReference type="SAM" id="Coils"/>
    </source>
</evidence>
<feature type="coiled-coil region" evidence="1">
    <location>
        <begin position="795"/>
        <end position="822"/>
    </location>
</feature>
<sequence>MKLTGLHIDGFGKLSDRAYLLNAPVTIVYGPNEAGKSTIMGFIRSMLFGFASKGNPAERLEPVNGGRHGGRLFFENAAGVRYVLERYGEASSKINIRIEQNEDIHSHDVRPSLGAEVLTQQQWERMFLGGVNERLFRELFAITLSELQAIGMLEGDELGKQLYHAGWNGGGAIAKTEKLLTAQQDSLYRPRGSTQQMNKLVKSLEETEAQLRQLEDGIAAYNALSEELSGAEAELDQVDRRLPLMREREHLLVRACELQEDWIERLALLREQEAIGNLHPRLAVDARTRWEVIAAELYRVQQELEQAKALAERQRRDYGALTLDEELLLRRTEIESLMLSAESMNAARQSLVELTAEAREDIEAVRRLIAQISPEWSEASLRLFQSGVAEREAVRAFRAALQEREKAVSQANAELRAAAVQLKEAEALLIEQDAGGGETVRGLGIELLPQTLEALRSASRQFEEAWHELELAQVRAQAGSVAAGRRHVPDAVFWAASGVLAAGAGLLAAAGWPAAAAAAGALAAALAAPPLLRLAQRQPRAAAAGARAVAAAPGRGGRAQRGRAPAPAAAAMAAAVHAQPLAAAQRRVAAALQQLAREAEPLLHGLLAASAAPPQALAAAHGEAAAAAQGYGAAAGSAPLLSRLRAAIDARQDELRASASTAERRQELARRQARLRAQHEASTAAAEHAAEEADTIAAKWRDWLTARALHAELSPEAALETYDLAEQAQLRLQAYDRAASKTARIEQQLADFEQAVFGLSEAFPEVCYRAHGDAAAALRMLQAELDKQSLLARQKSELKRQLADQELLLAQHSKHAQELENKQQQWFQAAQAENELEWLDALERSERLAAIETALFKLDAQLTAGLTAAQREQLESWYSTYDASQLDRMKAEAGADLTRGEARNAALLDQIGRMRQRMEQLLQNSDRQRLTMEREQATATLEQLIDRYAILSFSMAMIRRTKRVMEEQRQPAVLREASRLMSIMSCGKYKRIWLHEEKQAISLETEDSRIVESMYLSRGTAEQLYLAMRLALAEEASSSSGSLPLILDDPLVNFDYGRLMGSAAVLRELAERRQIILFTCHDHMREALQNAIPDAAIIELIS</sequence>
<feature type="region of interest" description="Disordered" evidence="2">
    <location>
        <begin position="655"/>
        <end position="690"/>
    </location>
</feature>
<dbReference type="OrthoDB" id="9764467at2"/>
<proteinExistence type="predicted"/>
<feature type="domain" description="YhaN AAA" evidence="3">
    <location>
        <begin position="1"/>
        <end position="214"/>
    </location>
</feature>
<feature type="compositionally biased region" description="Basic and acidic residues" evidence="2">
    <location>
        <begin position="655"/>
        <end position="670"/>
    </location>
</feature>
<name>A0A3S9A982_9BACL</name>
<dbReference type="Pfam" id="PF13514">
    <property type="entry name" value="AAA_27"/>
    <property type="match status" value="1"/>
</dbReference>
<feature type="coiled-coil region" evidence="1">
    <location>
        <begin position="197"/>
        <end position="241"/>
    </location>
</feature>
<evidence type="ECO:0000259" key="3">
    <source>
        <dbReference type="Pfam" id="PF13514"/>
    </source>
</evidence>
<dbReference type="InterPro" id="IPR038734">
    <property type="entry name" value="YhaN_AAA"/>
</dbReference>
<organism evidence="4 5">
    <name type="scientific">Paenibacillus albus</name>
    <dbReference type="NCBI Taxonomy" id="2495582"/>
    <lineage>
        <taxon>Bacteria</taxon>
        <taxon>Bacillati</taxon>
        <taxon>Bacillota</taxon>
        <taxon>Bacilli</taxon>
        <taxon>Bacillales</taxon>
        <taxon>Paenibacillaceae</taxon>
        <taxon>Paenibacillus</taxon>
    </lineage>
</organism>
<dbReference type="SUPFAM" id="SSF52540">
    <property type="entry name" value="P-loop containing nucleoside triphosphate hydrolases"/>
    <property type="match status" value="1"/>
</dbReference>
<gene>
    <name evidence="4" type="ORF">EJC50_22775</name>
</gene>
<dbReference type="Proteomes" id="UP000272528">
    <property type="component" value="Chromosome"/>
</dbReference>
<keyword evidence="1" id="KW-0175">Coiled coil</keyword>
<evidence type="ECO:0000313" key="5">
    <source>
        <dbReference type="Proteomes" id="UP000272528"/>
    </source>
</evidence>
<evidence type="ECO:0000313" key="4">
    <source>
        <dbReference type="EMBL" id="AZN42186.1"/>
    </source>
</evidence>
<dbReference type="PANTHER" id="PTHR41259:SF1">
    <property type="entry name" value="DOUBLE-STRAND BREAK REPAIR RAD50 ATPASE, PUTATIVE-RELATED"/>
    <property type="match status" value="1"/>
</dbReference>
<accession>A0A3S9A982</accession>
<reference evidence="5" key="1">
    <citation type="submission" date="2018-12" db="EMBL/GenBank/DDBJ databases">
        <title>Genome sequence of Peanibacillus sp.</title>
        <authorList>
            <person name="Subramani G."/>
            <person name="Srinivasan S."/>
            <person name="Kim M.K."/>
        </authorList>
    </citation>
    <scope>NUCLEOTIDE SEQUENCE [LARGE SCALE GENOMIC DNA]</scope>
    <source>
        <strain evidence="5">18JY67-1</strain>
    </source>
</reference>
<feature type="coiled-coil region" evidence="1">
    <location>
        <begin position="401"/>
        <end position="428"/>
    </location>
</feature>
<dbReference type="AlphaFoldDB" id="A0A3S9A982"/>
<evidence type="ECO:0000256" key="2">
    <source>
        <dbReference type="SAM" id="MobiDB-lite"/>
    </source>
</evidence>
<dbReference type="KEGG" id="palb:EJC50_22775"/>
<dbReference type="InterPro" id="IPR027417">
    <property type="entry name" value="P-loop_NTPase"/>
</dbReference>
<feature type="coiled-coil region" evidence="1">
    <location>
        <begin position="904"/>
        <end position="947"/>
    </location>
</feature>